<dbReference type="PANTHER" id="PTHR30349">
    <property type="entry name" value="PHAGE INTEGRASE-RELATED"/>
    <property type="match status" value="1"/>
</dbReference>
<dbReference type="GO" id="GO:0003677">
    <property type="term" value="F:DNA binding"/>
    <property type="evidence" value="ECO:0007669"/>
    <property type="project" value="UniProtKB-UniRule"/>
</dbReference>
<dbReference type="Pfam" id="PF00589">
    <property type="entry name" value="Phage_integrase"/>
    <property type="match status" value="1"/>
</dbReference>
<dbReference type="InterPro" id="IPR050090">
    <property type="entry name" value="Tyrosine_recombinase_XerCD"/>
</dbReference>
<dbReference type="SUPFAM" id="SSF56349">
    <property type="entry name" value="DNA breaking-rejoining enzymes"/>
    <property type="match status" value="1"/>
</dbReference>
<dbReference type="InterPro" id="IPR010998">
    <property type="entry name" value="Integrase_recombinase_N"/>
</dbReference>
<dbReference type="GO" id="GO:0006310">
    <property type="term" value="P:DNA recombination"/>
    <property type="evidence" value="ECO:0007669"/>
    <property type="project" value="UniProtKB-KW"/>
</dbReference>
<proteinExistence type="inferred from homology"/>
<evidence type="ECO:0000259" key="5">
    <source>
        <dbReference type="PROSITE" id="PS51898"/>
    </source>
</evidence>
<dbReference type="PROSITE" id="PS51900">
    <property type="entry name" value="CB"/>
    <property type="match status" value="1"/>
</dbReference>
<evidence type="ECO:0000256" key="1">
    <source>
        <dbReference type="ARBA" id="ARBA00008857"/>
    </source>
</evidence>
<organism evidence="7 8">
    <name type="scientific">Brevibacterium aurantiacum</name>
    <dbReference type="NCBI Taxonomy" id="273384"/>
    <lineage>
        <taxon>Bacteria</taxon>
        <taxon>Bacillati</taxon>
        <taxon>Actinomycetota</taxon>
        <taxon>Actinomycetes</taxon>
        <taxon>Micrococcales</taxon>
        <taxon>Brevibacteriaceae</taxon>
        <taxon>Brevibacterium</taxon>
    </lineage>
</organism>
<feature type="domain" description="Tyr recombinase" evidence="5">
    <location>
        <begin position="158"/>
        <end position="339"/>
    </location>
</feature>
<dbReference type="InterPro" id="IPR044068">
    <property type="entry name" value="CB"/>
</dbReference>
<dbReference type="EMBL" id="CP017150">
    <property type="protein sequence ID" value="AOP53672.1"/>
    <property type="molecule type" value="Genomic_DNA"/>
</dbReference>
<dbReference type="InterPro" id="IPR013762">
    <property type="entry name" value="Integrase-like_cat_sf"/>
</dbReference>
<dbReference type="InterPro" id="IPR058717">
    <property type="entry name" value="Phage_L5_Integrase_N"/>
</dbReference>
<dbReference type="KEGG" id="blin:BLSMQ_1962"/>
<evidence type="ECO:0000313" key="8">
    <source>
        <dbReference type="Proteomes" id="UP000094793"/>
    </source>
</evidence>
<dbReference type="GO" id="GO:0015074">
    <property type="term" value="P:DNA integration"/>
    <property type="evidence" value="ECO:0007669"/>
    <property type="project" value="InterPro"/>
</dbReference>
<dbReference type="RefSeq" id="WP_236850374.1">
    <property type="nucleotide sequence ID" value="NZ_CP017150.1"/>
</dbReference>
<sequence length="358" mass="39821">MSVKRRPNGRWRARYRDADRREHAKDFARKTDADAWEAQQVATVNSGTHVDPAFGRLTLGEWCDTWLEGYGVNRASSLKQAKTHVKRIKASLGDRRLHTLRPSDVRNWVSSMQAEGLADSTVNALHARLRHILDDAVLDGCIGKSPVSKRTAPKAGEGRTYVATTEQIWALHDAIEDSYRPVVLLGAFAGLRLGELMGLREGDIDFMGATITPAVQDTGPKLKTRKSGDTVPVARYLVNDLASYAKGDSSRRIVRNAYDREVSRSSVQIAFREARAKVKGLRAGFRIHDLRHYYASLLISEGLDVKTVQACLRHGSAKTTLDTYGHLWPDKDESARVAIDGVFAARADSLRTFRQNAQ</sequence>
<dbReference type="Gene3D" id="1.10.443.10">
    <property type="entry name" value="Intergrase catalytic core"/>
    <property type="match status" value="1"/>
</dbReference>
<name>A0A1D7W3W3_BREAU</name>
<dbReference type="PATRIC" id="fig|1703.10.peg.2022"/>
<feature type="domain" description="Core-binding (CB)" evidence="6">
    <location>
        <begin position="57"/>
        <end position="137"/>
    </location>
</feature>
<protein>
    <submittedName>
        <fullName evidence="7">Phage integrase family protein</fullName>
    </submittedName>
</protein>
<reference evidence="8" key="1">
    <citation type="submission" date="2016-09" db="EMBL/GenBank/DDBJ databases">
        <title>Complete Genome Sequence of Brevibacterium linens SMQ-1335.</title>
        <authorList>
            <person name="de Melo A.G."/>
            <person name="Labrie S.J."/>
            <person name="Dumaresq J."/>
            <person name="Roberts R.J."/>
            <person name="Tremblay D.M."/>
            <person name="Moineau S."/>
        </authorList>
    </citation>
    <scope>NUCLEOTIDE SEQUENCE [LARGE SCALE GENOMIC DNA]</scope>
    <source>
        <strain evidence="8">SMQ-1335</strain>
    </source>
</reference>
<evidence type="ECO:0000313" key="7">
    <source>
        <dbReference type="EMBL" id="AOP53672.1"/>
    </source>
</evidence>
<dbReference type="Pfam" id="PF26003">
    <property type="entry name" value="Integrase_N_phage"/>
    <property type="match status" value="1"/>
</dbReference>
<evidence type="ECO:0000256" key="3">
    <source>
        <dbReference type="ARBA" id="ARBA00023172"/>
    </source>
</evidence>
<dbReference type="InterPro" id="IPR011010">
    <property type="entry name" value="DNA_brk_join_enz"/>
</dbReference>
<dbReference type="InterPro" id="IPR002104">
    <property type="entry name" value="Integrase_catalytic"/>
</dbReference>
<evidence type="ECO:0000256" key="2">
    <source>
        <dbReference type="ARBA" id="ARBA00023125"/>
    </source>
</evidence>
<accession>A0A1D7W3W3</accession>
<keyword evidence="3" id="KW-0233">DNA recombination</keyword>
<dbReference type="Gene3D" id="1.10.150.130">
    <property type="match status" value="1"/>
</dbReference>
<keyword evidence="2 4" id="KW-0238">DNA-binding</keyword>
<evidence type="ECO:0000259" key="6">
    <source>
        <dbReference type="PROSITE" id="PS51900"/>
    </source>
</evidence>
<comment type="similarity">
    <text evidence="1">Belongs to the 'phage' integrase family.</text>
</comment>
<dbReference type="AlphaFoldDB" id="A0A1D7W3W3"/>
<dbReference type="PANTHER" id="PTHR30349:SF64">
    <property type="entry name" value="PROPHAGE INTEGRASE INTD-RELATED"/>
    <property type="match status" value="1"/>
</dbReference>
<dbReference type="Proteomes" id="UP000094793">
    <property type="component" value="Chromosome"/>
</dbReference>
<evidence type="ECO:0000256" key="4">
    <source>
        <dbReference type="PROSITE-ProRule" id="PRU01248"/>
    </source>
</evidence>
<gene>
    <name evidence="7" type="ORF">BLSMQ_1962</name>
</gene>
<dbReference type="CDD" id="cd01189">
    <property type="entry name" value="INT_ICEBs1_C_like"/>
    <property type="match status" value="1"/>
</dbReference>
<dbReference type="PROSITE" id="PS51898">
    <property type="entry name" value="TYR_RECOMBINASE"/>
    <property type="match status" value="1"/>
</dbReference>